<name>A0A7Z1ADV7_9GAMM</name>
<accession>A0A7Z1ADV7</accession>
<evidence type="ECO:0000313" key="2">
    <source>
        <dbReference type="Proteomes" id="UP000094769"/>
    </source>
</evidence>
<comment type="caution">
    <text evidence="1">The sequence shown here is derived from an EMBL/GenBank/DDBJ whole genome shotgun (WGS) entry which is preliminary data.</text>
</comment>
<dbReference type="RefSeq" id="WP_069127199.1">
    <property type="nucleotide sequence ID" value="NZ_MARB01000024.1"/>
</dbReference>
<evidence type="ECO:0000313" key="1">
    <source>
        <dbReference type="EMBL" id="ODJ86261.1"/>
    </source>
</evidence>
<keyword evidence="2" id="KW-1185">Reference proteome</keyword>
<proteinExistence type="predicted"/>
<dbReference type="EMBL" id="MARB01000024">
    <property type="protein sequence ID" value="ODJ86261.1"/>
    <property type="molecule type" value="Genomic_DNA"/>
</dbReference>
<reference evidence="1 2" key="1">
    <citation type="submission" date="2016-06" db="EMBL/GenBank/DDBJ databases">
        <title>Genome sequence of endosymbiont of Candidatus Endolucinida thiodiazotropha.</title>
        <authorList>
            <person name="Poehlein A."/>
            <person name="Koenig S."/>
            <person name="Heiden S.E."/>
            <person name="Thuermer A."/>
            <person name="Voget S."/>
            <person name="Daniel R."/>
            <person name="Markert S."/>
            <person name="Gros O."/>
            <person name="Schweder T."/>
        </authorList>
    </citation>
    <scope>NUCLEOTIDE SEQUENCE [LARGE SCALE GENOMIC DNA]</scope>
    <source>
        <strain evidence="1 2">COS</strain>
    </source>
</reference>
<sequence>MSGIVIFQMDLWPRVKEQFRPKMLTIDKILVEVTFPNNPKLQTAFKQDPLLYQKLQDKIRAYMTGNVVRNLGNVVNKFDPQAVAAAKIDDMEEMLKILDKFQETAKGYTHSASTMAARQAEKVWMELTRTKAEYRKYKIVAGAKLTAGTAGLATGVGMTVGSTVATVASGGAAAVGTWASLTLGIIGILKSSVGLGKDIYNLAISADTVQKKIIKSLEKLQARYLDIIKGKKVGPGRSKATVMATELNYEAVRTVFGTSQTTISECDRMTGQFHDKLNGIDLKSHELSKKLEKVLTETEKLKKLKPKRIGEIEKLEKTVHKIIEKTIELASKVKDGRKAHKTYTAALAELKARKPNTGWLEKGFGYGWELLLSASDPKDIIVAAVGIATDLSIDASDKVASRVIKQKYKVGKR</sequence>
<protein>
    <submittedName>
        <fullName evidence="1">Uncharacterized protein</fullName>
    </submittedName>
</protein>
<gene>
    <name evidence="1" type="ORF">CODIS_34560</name>
</gene>
<organism evidence="1 2">
    <name type="scientific">Candidatus Thiodiazotropha endolucinida</name>
    <dbReference type="NCBI Taxonomy" id="1655433"/>
    <lineage>
        <taxon>Bacteria</taxon>
        <taxon>Pseudomonadati</taxon>
        <taxon>Pseudomonadota</taxon>
        <taxon>Gammaproteobacteria</taxon>
        <taxon>Chromatiales</taxon>
        <taxon>Sedimenticolaceae</taxon>
        <taxon>Candidatus Thiodiazotropha</taxon>
    </lineage>
</organism>
<dbReference type="Proteomes" id="UP000094769">
    <property type="component" value="Unassembled WGS sequence"/>
</dbReference>
<dbReference type="AlphaFoldDB" id="A0A7Z1ADV7"/>